<keyword evidence="3" id="KW-0862">Zinc</keyword>
<feature type="domain" description="GRF-type" evidence="6">
    <location>
        <begin position="27"/>
        <end position="68"/>
    </location>
</feature>
<feature type="region of interest" description="Disordered" evidence="5">
    <location>
        <begin position="1"/>
        <end position="25"/>
    </location>
</feature>
<evidence type="ECO:0000256" key="3">
    <source>
        <dbReference type="ARBA" id="ARBA00022833"/>
    </source>
</evidence>
<evidence type="ECO:0000256" key="1">
    <source>
        <dbReference type="ARBA" id="ARBA00022723"/>
    </source>
</evidence>
<keyword evidence="1" id="KW-0479">Metal-binding</keyword>
<sequence length="152" mass="17013">MASLDGNSNSYSASNPATNQTKSAGVCDRHGVSELYTSNTEGNPFRRFVRCPTRRVSGCGFFEWVDDELPAYYLGCVQRLKLQKESLESQLQYKNLMIKTLYEKLESKEAHSEGLLPAKIPVKTTPTTLTGKTFIVVRILAAIVIAAMFRNW</sequence>
<comment type="caution">
    <text evidence="7">The sequence shown here is derived from an EMBL/GenBank/DDBJ whole genome shotgun (WGS) entry which is preliminary data.</text>
</comment>
<organism evidence="7 8">
    <name type="scientific">Perilla frutescens var. hirtella</name>
    <name type="common">Perilla citriodora</name>
    <name type="synonym">Perilla setoyensis</name>
    <dbReference type="NCBI Taxonomy" id="608512"/>
    <lineage>
        <taxon>Eukaryota</taxon>
        <taxon>Viridiplantae</taxon>
        <taxon>Streptophyta</taxon>
        <taxon>Embryophyta</taxon>
        <taxon>Tracheophyta</taxon>
        <taxon>Spermatophyta</taxon>
        <taxon>Magnoliopsida</taxon>
        <taxon>eudicotyledons</taxon>
        <taxon>Gunneridae</taxon>
        <taxon>Pentapetalae</taxon>
        <taxon>asterids</taxon>
        <taxon>lamiids</taxon>
        <taxon>Lamiales</taxon>
        <taxon>Lamiaceae</taxon>
        <taxon>Nepetoideae</taxon>
        <taxon>Elsholtzieae</taxon>
        <taxon>Perilla</taxon>
    </lineage>
</organism>
<dbReference type="PANTHER" id="PTHR33248">
    <property type="entry name" value="ZINC ION-BINDING PROTEIN"/>
    <property type="match status" value="1"/>
</dbReference>
<dbReference type="Proteomes" id="UP001190926">
    <property type="component" value="Unassembled WGS sequence"/>
</dbReference>
<evidence type="ECO:0000256" key="4">
    <source>
        <dbReference type="PROSITE-ProRule" id="PRU01343"/>
    </source>
</evidence>
<proteinExistence type="predicted"/>
<evidence type="ECO:0000313" key="8">
    <source>
        <dbReference type="Proteomes" id="UP001190926"/>
    </source>
</evidence>
<evidence type="ECO:0000259" key="6">
    <source>
        <dbReference type="PROSITE" id="PS51999"/>
    </source>
</evidence>
<name>A0AAD4J229_PERFH</name>
<dbReference type="GO" id="GO:0008270">
    <property type="term" value="F:zinc ion binding"/>
    <property type="evidence" value="ECO:0007669"/>
    <property type="project" value="UniProtKB-KW"/>
</dbReference>
<keyword evidence="2 4" id="KW-0863">Zinc-finger</keyword>
<accession>A0AAD4J229</accession>
<reference evidence="7 8" key="1">
    <citation type="journal article" date="2021" name="Nat. Commun.">
        <title>Incipient diploidization of the medicinal plant Perilla within 10,000 years.</title>
        <authorList>
            <person name="Zhang Y."/>
            <person name="Shen Q."/>
            <person name="Leng L."/>
            <person name="Zhang D."/>
            <person name="Chen S."/>
            <person name="Shi Y."/>
            <person name="Ning Z."/>
            <person name="Chen S."/>
        </authorList>
    </citation>
    <scope>NUCLEOTIDE SEQUENCE [LARGE SCALE GENOMIC DNA]</scope>
    <source>
        <strain evidence="8">cv. PC099</strain>
    </source>
</reference>
<dbReference type="Pfam" id="PF06839">
    <property type="entry name" value="Zn_ribbon_GRF"/>
    <property type="match status" value="1"/>
</dbReference>
<evidence type="ECO:0000256" key="5">
    <source>
        <dbReference type="SAM" id="MobiDB-lite"/>
    </source>
</evidence>
<dbReference type="InterPro" id="IPR010666">
    <property type="entry name" value="Znf_GRF"/>
</dbReference>
<dbReference type="EMBL" id="SDAM02000179">
    <property type="protein sequence ID" value="KAH6825198.1"/>
    <property type="molecule type" value="Genomic_DNA"/>
</dbReference>
<protein>
    <submittedName>
        <fullName evidence="7">Zinc knuckle family protein</fullName>
    </submittedName>
</protein>
<dbReference type="PROSITE" id="PS51999">
    <property type="entry name" value="ZF_GRF"/>
    <property type="match status" value="1"/>
</dbReference>
<gene>
    <name evidence="7" type="ORF">C2S53_016117</name>
</gene>
<dbReference type="AlphaFoldDB" id="A0AAD4J229"/>
<keyword evidence="8" id="KW-1185">Reference proteome</keyword>
<feature type="compositionally biased region" description="Polar residues" evidence="5">
    <location>
        <begin position="1"/>
        <end position="23"/>
    </location>
</feature>
<evidence type="ECO:0000313" key="7">
    <source>
        <dbReference type="EMBL" id="KAH6825198.1"/>
    </source>
</evidence>
<evidence type="ECO:0000256" key="2">
    <source>
        <dbReference type="ARBA" id="ARBA00022771"/>
    </source>
</evidence>